<dbReference type="STRING" id="1792845.BC343_15660"/>
<dbReference type="InterPro" id="IPR007492">
    <property type="entry name" value="LytTR_DNA-bd_dom"/>
</dbReference>
<dbReference type="PANTHER" id="PTHR48111:SF17">
    <property type="entry name" value="TRANSCRIPTIONAL REGULATORY PROTEIN YPDB"/>
    <property type="match status" value="1"/>
</dbReference>
<accession>A0A1S9P7Q5</accession>
<feature type="domain" description="HTH LytTR-type" evidence="4">
    <location>
        <begin position="143"/>
        <end position="228"/>
    </location>
</feature>
<dbReference type="PANTHER" id="PTHR48111">
    <property type="entry name" value="REGULATOR OF RPOS"/>
    <property type="match status" value="1"/>
</dbReference>
<dbReference type="InterPro" id="IPR039420">
    <property type="entry name" value="WalR-like"/>
</dbReference>
<dbReference type="Gene3D" id="2.40.50.1020">
    <property type="entry name" value="LytTr DNA-binding domain"/>
    <property type="match status" value="1"/>
</dbReference>
<evidence type="ECO:0000256" key="2">
    <source>
        <dbReference type="PROSITE-ProRule" id="PRU00169"/>
    </source>
</evidence>
<reference evidence="5 6" key="1">
    <citation type="submission" date="2016-07" db="EMBL/GenBank/DDBJ databases">
        <title>Genomic analysis of zinc-resistant bacterium Mucilaginibacter pedocola TBZ30.</title>
        <authorList>
            <person name="Huang J."/>
            <person name="Tang J."/>
        </authorList>
    </citation>
    <scope>NUCLEOTIDE SEQUENCE [LARGE SCALE GENOMIC DNA]</scope>
    <source>
        <strain evidence="5 6">TBZ30</strain>
    </source>
</reference>
<dbReference type="Gene3D" id="3.40.50.2300">
    <property type="match status" value="1"/>
</dbReference>
<protein>
    <submittedName>
        <fullName evidence="5">DNA-binding response regulator</fullName>
    </submittedName>
</protein>
<dbReference type="InterPro" id="IPR011006">
    <property type="entry name" value="CheY-like_superfamily"/>
</dbReference>
<dbReference type="GO" id="GO:0000156">
    <property type="term" value="F:phosphorelay response regulator activity"/>
    <property type="evidence" value="ECO:0007669"/>
    <property type="project" value="TreeGrafter"/>
</dbReference>
<proteinExistence type="predicted"/>
<dbReference type="GO" id="GO:0005829">
    <property type="term" value="C:cytosol"/>
    <property type="evidence" value="ECO:0007669"/>
    <property type="project" value="TreeGrafter"/>
</dbReference>
<evidence type="ECO:0000313" key="6">
    <source>
        <dbReference type="Proteomes" id="UP000189739"/>
    </source>
</evidence>
<dbReference type="OrthoDB" id="9787344at2"/>
<evidence type="ECO:0000256" key="1">
    <source>
        <dbReference type="ARBA" id="ARBA00023125"/>
    </source>
</evidence>
<dbReference type="GO" id="GO:0032993">
    <property type="term" value="C:protein-DNA complex"/>
    <property type="evidence" value="ECO:0007669"/>
    <property type="project" value="TreeGrafter"/>
</dbReference>
<dbReference type="RefSeq" id="WP_078350847.1">
    <property type="nucleotide sequence ID" value="NZ_MBTF01000037.1"/>
</dbReference>
<gene>
    <name evidence="5" type="ORF">BC343_15660</name>
</gene>
<keyword evidence="2" id="KW-0597">Phosphoprotein</keyword>
<dbReference type="AlphaFoldDB" id="A0A1S9P7Q5"/>
<dbReference type="Pfam" id="PF00072">
    <property type="entry name" value="Response_reg"/>
    <property type="match status" value="1"/>
</dbReference>
<dbReference type="SMART" id="SM00448">
    <property type="entry name" value="REC"/>
    <property type="match status" value="1"/>
</dbReference>
<evidence type="ECO:0000259" key="3">
    <source>
        <dbReference type="PROSITE" id="PS50110"/>
    </source>
</evidence>
<keyword evidence="6" id="KW-1185">Reference proteome</keyword>
<comment type="caution">
    <text evidence="5">The sequence shown here is derived from an EMBL/GenBank/DDBJ whole genome shotgun (WGS) entry which is preliminary data.</text>
</comment>
<evidence type="ECO:0000259" key="4">
    <source>
        <dbReference type="PROSITE" id="PS50930"/>
    </source>
</evidence>
<dbReference type="Pfam" id="PF04397">
    <property type="entry name" value="LytTR"/>
    <property type="match status" value="1"/>
</dbReference>
<dbReference type="GO" id="GO:0000976">
    <property type="term" value="F:transcription cis-regulatory region binding"/>
    <property type="evidence" value="ECO:0007669"/>
    <property type="project" value="TreeGrafter"/>
</dbReference>
<dbReference type="InterPro" id="IPR001789">
    <property type="entry name" value="Sig_transdc_resp-reg_receiver"/>
</dbReference>
<keyword evidence="1 5" id="KW-0238">DNA-binding</keyword>
<name>A0A1S9P7Q5_9SPHI</name>
<evidence type="ECO:0000313" key="5">
    <source>
        <dbReference type="EMBL" id="OOQ56976.1"/>
    </source>
</evidence>
<dbReference type="PROSITE" id="PS50930">
    <property type="entry name" value="HTH_LYTTR"/>
    <property type="match status" value="1"/>
</dbReference>
<feature type="modified residue" description="4-aspartylphosphate" evidence="2">
    <location>
        <position position="53"/>
    </location>
</feature>
<dbReference type="Proteomes" id="UP000189739">
    <property type="component" value="Unassembled WGS sequence"/>
</dbReference>
<dbReference type="SUPFAM" id="SSF52172">
    <property type="entry name" value="CheY-like"/>
    <property type="match status" value="1"/>
</dbReference>
<dbReference type="EMBL" id="MBTF01000037">
    <property type="protein sequence ID" value="OOQ56976.1"/>
    <property type="molecule type" value="Genomic_DNA"/>
</dbReference>
<sequence>MNCIAVDDEPLALALLADNISKIPFLNLVATCNDALEASQILQQNDIDLLFMDIQMPAMSGLQFIGTLTKRPLVIIVSAYKQYALESFELDVIDYLHKPVPLDRFMKACNKANELYELRAQQSQPSKYTFLNVGYTLLKVVFDEVLYIEGLKDYAKIYFTNSDKTAVVRLSFKSIEEQWPSEFLRVHKSFIINSKQISAVKKSSILVAENELPLSETYRHTINNFIALNSR</sequence>
<feature type="domain" description="Response regulatory" evidence="3">
    <location>
        <begin position="2"/>
        <end position="113"/>
    </location>
</feature>
<dbReference type="SMART" id="SM00850">
    <property type="entry name" value="LytTR"/>
    <property type="match status" value="1"/>
</dbReference>
<dbReference type="GO" id="GO:0006355">
    <property type="term" value="P:regulation of DNA-templated transcription"/>
    <property type="evidence" value="ECO:0007669"/>
    <property type="project" value="TreeGrafter"/>
</dbReference>
<dbReference type="PROSITE" id="PS50110">
    <property type="entry name" value="RESPONSE_REGULATORY"/>
    <property type="match status" value="1"/>
</dbReference>
<organism evidence="5 6">
    <name type="scientific">Mucilaginibacter pedocola</name>
    <dbReference type="NCBI Taxonomy" id="1792845"/>
    <lineage>
        <taxon>Bacteria</taxon>
        <taxon>Pseudomonadati</taxon>
        <taxon>Bacteroidota</taxon>
        <taxon>Sphingobacteriia</taxon>
        <taxon>Sphingobacteriales</taxon>
        <taxon>Sphingobacteriaceae</taxon>
        <taxon>Mucilaginibacter</taxon>
    </lineage>
</organism>